<dbReference type="EMBL" id="JBBPBN010000003">
    <property type="protein sequence ID" value="KAK9043422.1"/>
    <property type="molecule type" value="Genomic_DNA"/>
</dbReference>
<organism evidence="1 2">
    <name type="scientific">Hibiscus sabdariffa</name>
    <name type="common">roselle</name>
    <dbReference type="NCBI Taxonomy" id="183260"/>
    <lineage>
        <taxon>Eukaryota</taxon>
        <taxon>Viridiplantae</taxon>
        <taxon>Streptophyta</taxon>
        <taxon>Embryophyta</taxon>
        <taxon>Tracheophyta</taxon>
        <taxon>Spermatophyta</taxon>
        <taxon>Magnoliopsida</taxon>
        <taxon>eudicotyledons</taxon>
        <taxon>Gunneridae</taxon>
        <taxon>Pentapetalae</taxon>
        <taxon>rosids</taxon>
        <taxon>malvids</taxon>
        <taxon>Malvales</taxon>
        <taxon>Malvaceae</taxon>
        <taxon>Malvoideae</taxon>
        <taxon>Hibiscus</taxon>
    </lineage>
</organism>
<evidence type="ECO:0000313" key="2">
    <source>
        <dbReference type="Proteomes" id="UP001396334"/>
    </source>
</evidence>
<reference evidence="1 2" key="1">
    <citation type="journal article" date="2024" name="G3 (Bethesda)">
        <title>Genome assembly of Hibiscus sabdariffa L. provides insights into metabolisms of medicinal natural products.</title>
        <authorList>
            <person name="Kim T."/>
        </authorList>
    </citation>
    <scope>NUCLEOTIDE SEQUENCE [LARGE SCALE GENOMIC DNA]</scope>
    <source>
        <strain evidence="1">TK-2024</strain>
        <tissue evidence="1">Old leaves</tissue>
    </source>
</reference>
<dbReference type="Proteomes" id="UP001396334">
    <property type="component" value="Unassembled WGS sequence"/>
</dbReference>
<name>A0ABR2U130_9ROSI</name>
<sequence>MATSSSSSAEGMLPRLSSAAVRECYDKVVAAKNIWEEQGFFYDDSLENCGLEPIIYKRLIDLSWFRFIRQPARANLNWVMEFYASNADGDNTITV</sequence>
<evidence type="ECO:0000313" key="1">
    <source>
        <dbReference type="EMBL" id="KAK9043422.1"/>
    </source>
</evidence>
<accession>A0ABR2U130</accession>
<proteinExistence type="predicted"/>
<protein>
    <submittedName>
        <fullName evidence="1">Uncharacterized protein</fullName>
    </submittedName>
</protein>
<gene>
    <name evidence="1" type="ORF">V6N11_071767</name>
</gene>
<keyword evidence="2" id="KW-1185">Reference proteome</keyword>
<comment type="caution">
    <text evidence="1">The sequence shown here is derived from an EMBL/GenBank/DDBJ whole genome shotgun (WGS) entry which is preliminary data.</text>
</comment>